<keyword evidence="2" id="KW-1185">Reference proteome</keyword>
<sequence length="217" mass="24661">MRTKRPMAIHCTTMFETFPPPESLLESLKTHFPQDSLASWGTKPGTKNVHNLWLELSRGESMLSDTIPADRKLHCAVVRILNHKTNKILLESDQELSDGSIRSRSRPLSEKMKANEDVEGAALRAIKEELGPSWVASFVPGAYKMKKSKRESDSYPGLDTTYVVHTVHATVEGLPDEDFTTEEEEYGDCLGLKKVADKAVHVKRHFWQWADYYVEEE</sequence>
<dbReference type="Proteomes" id="UP001314170">
    <property type="component" value="Unassembled WGS sequence"/>
</dbReference>
<dbReference type="PANTHER" id="PTHR36395">
    <property type="entry name" value="RING-H2 ZINC FINGER PROTEIN"/>
    <property type="match status" value="1"/>
</dbReference>
<organism evidence="1 2">
    <name type="scientific">Dovyalis caffra</name>
    <dbReference type="NCBI Taxonomy" id="77055"/>
    <lineage>
        <taxon>Eukaryota</taxon>
        <taxon>Viridiplantae</taxon>
        <taxon>Streptophyta</taxon>
        <taxon>Embryophyta</taxon>
        <taxon>Tracheophyta</taxon>
        <taxon>Spermatophyta</taxon>
        <taxon>Magnoliopsida</taxon>
        <taxon>eudicotyledons</taxon>
        <taxon>Gunneridae</taxon>
        <taxon>Pentapetalae</taxon>
        <taxon>rosids</taxon>
        <taxon>fabids</taxon>
        <taxon>Malpighiales</taxon>
        <taxon>Salicaceae</taxon>
        <taxon>Flacourtieae</taxon>
        <taxon>Dovyalis</taxon>
    </lineage>
</organism>
<evidence type="ECO:0000313" key="1">
    <source>
        <dbReference type="EMBL" id="CAK7325320.1"/>
    </source>
</evidence>
<comment type="caution">
    <text evidence="1">The sequence shown here is derived from an EMBL/GenBank/DDBJ whole genome shotgun (WGS) entry which is preliminary data.</text>
</comment>
<name>A0AAV1QX33_9ROSI</name>
<evidence type="ECO:0000313" key="2">
    <source>
        <dbReference type="Proteomes" id="UP001314170"/>
    </source>
</evidence>
<protein>
    <recommendedName>
        <fullName evidence="3">Nudix hydrolase domain-containing protein</fullName>
    </recommendedName>
</protein>
<dbReference type="PANTHER" id="PTHR36395:SF1">
    <property type="entry name" value="RING-H2 ZINC FINGER PROTEIN"/>
    <property type="match status" value="1"/>
</dbReference>
<evidence type="ECO:0008006" key="3">
    <source>
        <dbReference type="Google" id="ProtNLM"/>
    </source>
</evidence>
<accession>A0AAV1QX33</accession>
<proteinExistence type="predicted"/>
<dbReference type="AlphaFoldDB" id="A0AAV1QX33"/>
<dbReference type="EMBL" id="CAWUPB010000850">
    <property type="protein sequence ID" value="CAK7325320.1"/>
    <property type="molecule type" value="Genomic_DNA"/>
</dbReference>
<reference evidence="1 2" key="1">
    <citation type="submission" date="2024-01" db="EMBL/GenBank/DDBJ databases">
        <authorList>
            <person name="Waweru B."/>
        </authorList>
    </citation>
    <scope>NUCLEOTIDE SEQUENCE [LARGE SCALE GENOMIC DNA]</scope>
</reference>
<gene>
    <name evidence="1" type="ORF">DCAF_LOCUS2993</name>
</gene>